<dbReference type="InterPro" id="IPR002123">
    <property type="entry name" value="Plipid/glycerol_acylTrfase"/>
</dbReference>
<dbReference type="Pfam" id="PF01553">
    <property type="entry name" value="Acyltransferase"/>
    <property type="match status" value="1"/>
</dbReference>
<evidence type="ECO:0000313" key="2">
    <source>
        <dbReference type="EMBL" id="TXB65769.1"/>
    </source>
</evidence>
<dbReference type="GO" id="GO:0042840">
    <property type="term" value="P:D-glucuronate catabolic process"/>
    <property type="evidence" value="ECO:0007669"/>
    <property type="project" value="TreeGrafter"/>
</dbReference>
<accession>A0A5C6RV56</accession>
<reference evidence="2 3" key="1">
    <citation type="submission" date="2019-08" db="EMBL/GenBank/DDBJ databases">
        <title>Genome of Vicingus serpentipes NCIMB 15042.</title>
        <authorList>
            <person name="Bowman J.P."/>
        </authorList>
    </citation>
    <scope>NUCLEOTIDE SEQUENCE [LARGE SCALE GENOMIC DNA]</scope>
    <source>
        <strain evidence="2 3">NCIMB 15042</strain>
    </source>
</reference>
<dbReference type="SUPFAM" id="SSF69593">
    <property type="entry name" value="Glycerol-3-phosphate (1)-acyltransferase"/>
    <property type="match status" value="1"/>
</dbReference>
<evidence type="ECO:0000313" key="3">
    <source>
        <dbReference type="Proteomes" id="UP000321721"/>
    </source>
</evidence>
<dbReference type="OrthoDB" id="1078132at2"/>
<sequence length="386" mass="45206">MIFLRKIGIVNFENIRSYNNSEYLPVINRLLEEPVFLEAINSYFEDYSIIELKEQLLSYRTINEFQSNFVCRFIYEIEKRSISQITFKGLENINEEKGARLFISNHRDIVLDSALINFGLDKYKMNTCEIAIGSNLLGIPWVKDLVRLNKSFIVQRNVPKQEMLAASIQLSSYIQYTLLENKQSIWIAQREGRAKDGNDKTNPGVLKMFALSSDINLIDFYKNMNITPVSISYEYDPCDELKITELLAKENGESYVKRPNEDVQHMVRGIQGKKGNIKITFSNLINDRIEEFRDITNRNEIIKRIASIIDKEVYLNYHLWPTNYIAYDLLNNSNEFKSKYTFNKKEDFICYVKEKLTSINQNNDDARRLFLSMYANPVKNRLEALS</sequence>
<feature type="domain" description="Phospholipid/glycerol acyltransferase" evidence="1">
    <location>
        <begin position="85"/>
        <end position="195"/>
    </location>
</feature>
<dbReference type="GO" id="GO:0019698">
    <property type="term" value="P:D-galacturonate catabolic process"/>
    <property type="evidence" value="ECO:0007669"/>
    <property type="project" value="TreeGrafter"/>
</dbReference>
<proteinExistence type="predicted"/>
<evidence type="ECO:0000259" key="1">
    <source>
        <dbReference type="Pfam" id="PF01553"/>
    </source>
</evidence>
<organism evidence="2 3">
    <name type="scientific">Vicingus serpentipes</name>
    <dbReference type="NCBI Taxonomy" id="1926625"/>
    <lineage>
        <taxon>Bacteria</taxon>
        <taxon>Pseudomonadati</taxon>
        <taxon>Bacteroidota</taxon>
        <taxon>Flavobacteriia</taxon>
        <taxon>Flavobacteriales</taxon>
        <taxon>Vicingaceae</taxon>
        <taxon>Vicingus</taxon>
    </lineage>
</organism>
<keyword evidence="3" id="KW-1185">Reference proteome</keyword>
<dbReference type="AlphaFoldDB" id="A0A5C6RV56"/>
<dbReference type="EMBL" id="VOOS01000002">
    <property type="protein sequence ID" value="TXB65769.1"/>
    <property type="molecule type" value="Genomic_DNA"/>
</dbReference>
<dbReference type="PANTHER" id="PTHR30068:SF3">
    <property type="entry name" value="PHOSPHOLIPID_GLYCEROL ACYLTRANSFERASE DOMAIN-CONTAINING PROTEIN"/>
    <property type="match status" value="1"/>
</dbReference>
<keyword evidence="2" id="KW-0012">Acyltransferase</keyword>
<dbReference type="PANTHER" id="PTHR30068">
    <property type="entry name" value="URONATE ISOMERASE"/>
    <property type="match status" value="1"/>
</dbReference>
<dbReference type="Proteomes" id="UP000321721">
    <property type="component" value="Unassembled WGS sequence"/>
</dbReference>
<keyword evidence="2" id="KW-0808">Transferase</keyword>
<gene>
    <name evidence="2" type="ORF">FRY74_04170</name>
</gene>
<dbReference type="GO" id="GO:0016746">
    <property type="term" value="F:acyltransferase activity"/>
    <property type="evidence" value="ECO:0007669"/>
    <property type="project" value="UniProtKB-KW"/>
</dbReference>
<comment type="caution">
    <text evidence="2">The sequence shown here is derived from an EMBL/GenBank/DDBJ whole genome shotgun (WGS) entry which is preliminary data.</text>
</comment>
<protein>
    <submittedName>
        <fullName evidence="2">Glycerol acyltransferase</fullName>
    </submittedName>
</protein>
<name>A0A5C6RV56_9FLAO</name>